<protein>
    <recommendedName>
        <fullName evidence="5">DUF2238 domain-containing protein</fullName>
    </recommendedName>
</protein>
<keyword evidence="2" id="KW-0472">Membrane</keyword>
<keyword evidence="2" id="KW-1133">Transmembrane helix</keyword>
<name>A0ABY3W9A6_9MICC</name>
<feature type="transmembrane region" description="Helical" evidence="2">
    <location>
        <begin position="54"/>
        <end position="80"/>
    </location>
</feature>
<dbReference type="InterPro" id="IPR014509">
    <property type="entry name" value="YjdF-like"/>
</dbReference>
<gene>
    <name evidence="3" type="ORF">MNQ99_01195</name>
</gene>
<proteinExistence type="predicted"/>
<feature type="region of interest" description="Disordered" evidence="1">
    <location>
        <begin position="1"/>
        <end position="45"/>
    </location>
</feature>
<feature type="transmembrane region" description="Helical" evidence="2">
    <location>
        <begin position="175"/>
        <end position="195"/>
    </location>
</feature>
<organism evidence="3 4">
    <name type="scientific">Arthrobacter sulfonylureivorans</name>
    <dbReference type="NCBI Taxonomy" id="2486855"/>
    <lineage>
        <taxon>Bacteria</taxon>
        <taxon>Bacillati</taxon>
        <taxon>Actinomycetota</taxon>
        <taxon>Actinomycetes</taxon>
        <taxon>Micrococcales</taxon>
        <taxon>Micrococcaceae</taxon>
        <taxon>Arthrobacter</taxon>
    </lineage>
</organism>
<dbReference type="EMBL" id="CP093326">
    <property type="protein sequence ID" value="UNK46027.1"/>
    <property type="molecule type" value="Genomic_DNA"/>
</dbReference>
<feature type="transmembrane region" description="Helical" evidence="2">
    <location>
        <begin position="215"/>
        <end position="237"/>
    </location>
</feature>
<evidence type="ECO:0000256" key="1">
    <source>
        <dbReference type="SAM" id="MobiDB-lite"/>
    </source>
</evidence>
<keyword evidence="4" id="KW-1185">Reference proteome</keyword>
<reference evidence="3 4" key="1">
    <citation type="submission" date="2022-03" db="EMBL/GenBank/DDBJ databases">
        <title>Isotopic signatures of nitrous oxide derived from detoxification processes.</title>
        <authorList>
            <person name="Behrendt U."/>
            <person name="Buchen C."/>
            <person name="Well R."/>
            <person name="Ulrich A."/>
            <person name="Rohe L."/>
            <person name="Kolb S."/>
            <person name="Schloter M."/>
            <person name="Horn M.A."/>
            <person name="Augustin J."/>
        </authorList>
    </citation>
    <scope>NUCLEOTIDE SEQUENCE [LARGE SCALE GENOMIC DNA]</scope>
    <source>
        <strain evidence="3 4">S4-C24</strain>
    </source>
</reference>
<feature type="transmembrane region" description="Helical" evidence="2">
    <location>
        <begin position="118"/>
        <end position="138"/>
    </location>
</feature>
<sequence>MSLPPAPDPASASDVPQGTPRSTKSGAPMVGQPAGRQRDTGTPALPIRSGIRSFLAVPGMAMLIPVELLFLGFLGAAAVASAWSEALVPALLAVAALVPSSLERVIEARFPAWLHGCYLGFLLAGPFAGTRLGLYAFRPDWDKVIHVFSGVLVGCAITFALGTVGRRKHLDLPPFLMVAGVVASGGFVAAAWEIAEFTSDGLLGTHAQNASLQDTMTDIICGVLGAIAVAVAVGIHLRGHPVPPVSSLLRNRDFTVSVPRQTRP</sequence>
<evidence type="ECO:0000313" key="3">
    <source>
        <dbReference type="EMBL" id="UNK46027.1"/>
    </source>
</evidence>
<accession>A0ABY3W9A6</accession>
<dbReference type="Proteomes" id="UP000829069">
    <property type="component" value="Chromosome"/>
</dbReference>
<evidence type="ECO:0000256" key="2">
    <source>
        <dbReference type="SAM" id="Phobius"/>
    </source>
</evidence>
<evidence type="ECO:0008006" key="5">
    <source>
        <dbReference type="Google" id="ProtNLM"/>
    </source>
</evidence>
<dbReference type="RefSeq" id="WP_241914131.1">
    <property type="nucleotide sequence ID" value="NZ_CP093326.1"/>
</dbReference>
<dbReference type="Pfam" id="PF09997">
    <property type="entry name" value="DUF2238"/>
    <property type="match status" value="1"/>
</dbReference>
<keyword evidence="2" id="KW-0812">Transmembrane</keyword>
<feature type="transmembrane region" description="Helical" evidence="2">
    <location>
        <begin position="144"/>
        <end position="163"/>
    </location>
</feature>
<feature type="transmembrane region" description="Helical" evidence="2">
    <location>
        <begin position="86"/>
        <end position="106"/>
    </location>
</feature>
<evidence type="ECO:0000313" key="4">
    <source>
        <dbReference type="Proteomes" id="UP000829069"/>
    </source>
</evidence>